<feature type="domain" description="Alpha-L-rhamnosidase six-hairpin glycosidase" evidence="3">
    <location>
        <begin position="1"/>
        <end position="206"/>
    </location>
</feature>
<evidence type="ECO:0000256" key="2">
    <source>
        <dbReference type="ARBA" id="ARBA00012652"/>
    </source>
</evidence>
<sequence length="208" mass="23873">MGWLGDSGFVAEDYIYNFDTASFWTKWLNDIKDSQKPDGDVPIISPIHWRNIHSVYSEMPAWKSTYPLFVWYMYQYYEDVRILEEHYDGIKKLVDFLSGKADNFIVSCGLGDHMEPQANSSSFTPKHTPVPLTSTAYYYYDAWILSQVAEILGKAEDAEHYSDLAEKIKDAFNREFLNEDTNQYATGSQTSNALPLYLGIAPEGREKA</sequence>
<dbReference type="PANTHER" id="PTHR33307">
    <property type="entry name" value="ALPHA-RHAMNOSIDASE (EUROFUNG)"/>
    <property type="match status" value="1"/>
</dbReference>
<accession>X0USP5</accession>
<dbReference type="GO" id="GO:0030596">
    <property type="term" value="F:alpha-L-rhamnosidase activity"/>
    <property type="evidence" value="ECO:0007669"/>
    <property type="project" value="UniProtKB-EC"/>
</dbReference>
<name>X0USP5_9ZZZZ</name>
<evidence type="ECO:0000313" key="4">
    <source>
        <dbReference type="EMBL" id="GAG08745.1"/>
    </source>
</evidence>
<dbReference type="EC" id="3.2.1.40" evidence="2"/>
<dbReference type="EMBL" id="BARS01025835">
    <property type="protein sequence ID" value="GAG08745.1"/>
    <property type="molecule type" value="Genomic_DNA"/>
</dbReference>
<dbReference type="AlphaFoldDB" id="X0USP5"/>
<organism evidence="4">
    <name type="scientific">marine sediment metagenome</name>
    <dbReference type="NCBI Taxonomy" id="412755"/>
    <lineage>
        <taxon>unclassified sequences</taxon>
        <taxon>metagenomes</taxon>
        <taxon>ecological metagenomes</taxon>
    </lineage>
</organism>
<dbReference type="GO" id="GO:0005975">
    <property type="term" value="P:carbohydrate metabolic process"/>
    <property type="evidence" value="ECO:0007669"/>
    <property type="project" value="InterPro"/>
</dbReference>
<dbReference type="PANTHER" id="PTHR33307:SF6">
    <property type="entry name" value="ALPHA-RHAMNOSIDASE (EUROFUNG)-RELATED"/>
    <property type="match status" value="1"/>
</dbReference>
<dbReference type="InterPro" id="IPR016007">
    <property type="entry name" value="Alpha_rhamnosid"/>
</dbReference>
<dbReference type="Pfam" id="PF17389">
    <property type="entry name" value="Bac_rhamnosid6H"/>
    <property type="match status" value="1"/>
</dbReference>
<dbReference type="Gene3D" id="1.50.10.10">
    <property type="match status" value="1"/>
</dbReference>
<proteinExistence type="predicted"/>
<comment type="catalytic activity">
    <reaction evidence="1">
        <text>Hydrolysis of terminal non-reducing alpha-L-rhamnose residues in alpha-L-rhamnosides.</text>
        <dbReference type="EC" id="3.2.1.40"/>
    </reaction>
</comment>
<evidence type="ECO:0000259" key="3">
    <source>
        <dbReference type="Pfam" id="PF17389"/>
    </source>
</evidence>
<protein>
    <recommendedName>
        <fullName evidence="2">alpha-L-rhamnosidase</fullName>
        <ecNumber evidence="2">3.2.1.40</ecNumber>
    </recommendedName>
</protein>
<dbReference type="InterPro" id="IPR012341">
    <property type="entry name" value="6hp_glycosidase-like_sf"/>
</dbReference>
<dbReference type="InterPro" id="IPR008928">
    <property type="entry name" value="6-hairpin_glycosidase_sf"/>
</dbReference>
<feature type="non-terminal residue" evidence="4">
    <location>
        <position position="208"/>
    </location>
</feature>
<reference evidence="4" key="1">
    <citation type="journal article" date="2014" name="Front. Microbiol.">
        <title>High frequency of phylogenetically diverse reductive dehalogenase-homologous genes in deep subseafloor sedimentary metagenomes.</title>
        <authorList>
            <person name="Kawai M."/>
            <person name="Futagami T."/>
            <person name="Toyoda A."/>
            <person name="Takaki Y."/>
            <person name="Nishi S."/>
            <person name="Hori S."/>
            <person name="Arai W."/>
            <person name="Tsubouchi T."/>
            <person name="Morono Y."/>
            <person name="Uchiyama I."/>
            <person name="Ito T."/>
            <person name="Fujiyama A."/>
            <person name="Inagaki F."/>
            <person name="Takami H."/>
        </authorList>
    </citation>
    <scope>NUCLEOTIDE SEQUENCE</scope>
    <source>
        <strain evidence="4">Expedition CK06-06</strain>
    </source>
</reference>
<dbReference type="InterPro" id="IPR035396">
    <property type="entry name" value="Bac_rhamnosid6H"/>
</dbReference>
<comment type="caution">
    <text evidence="4">The sequence shown here is derived from an EMBL/GenBank/DDBJ whole genome shotgun (WGS) entry which is preliminary data.</text>
</comment>
<evidence type="ECO:0000256" key="1">
    <source>
        <dbReference type="ARBA" id="ARBA00001445"/>
    </source>
</evidence>
<gene>
    <name evidence="4" type="ORF">S01H1_40779</name>
</gene>
<dbReference type="SUPFAM" id="SSF48208">
    <property type="entry name" value="Six-hairpin glycosidases"/>
    <property type="match status" value="1"/>
</dbReference>